<feature type="transmembrane region" description="Helical" evidence="1">
    <location>
        <begin position="130"/>
        <end position="155"/>
    </location>
</feature>
<feature type="transmembrane region" description="Helical" evidence="1">
    <location>
        <begin position="191"/>
        <end position="209"/>
    </location>
</feature>
<evidence type="ECO:0000313" key="2">
    <source>
        <dbReference type="EMBL" id="SHM14105.1"/>
    </source>
</evidence>
<dbReference type="PANTHER" id="PTHR36833:SF1">
    <property type="entry name" value="INTEGRAL MEMBRANE TRANSPORT PROTEIN"/>
    <property type="match status" value="1"/>
</dbReference>
<dbReference type="Pfam" id="PF06182">
    <property type="entry name" value="ABC2_membrane_6"/>
    <property type="match status" value="1"/>
</dbReference>
<accession>A0A1M7GD98</accession>
<dbReference type="InterPro" id="IPR010390">
    <property type="entry name" value="ABC-2_transporter-like"/>
</dbReference>
<keyword evidence="1" id="KW-0472">Membrane</keyword>
<protein>
    <submittedName>
        <fullName evidence="2">ABC-2 type transport system permease protein</fullName>
    </submittedName>
</protein>
<feature type="transmembrane region" description="Helical" evidence="1">
    <location>
        <begin position="21"/>
        <end position="41"/>
    </location>
</feature>
<proteinExistence type="predicted"/>
<dbReference type="AlphaFoldDB" id="A0A1M7GD98"/>
<gene>
    <name evidence="2" type="ORF">SAMN04487860_101220</name>
</gene>
<dbReference type="EMBL" id="FRCT01000001">
    <property type="protein sequence ID" value="SHM14105.1"/>
    <property type="molecule type" value="Genomic_DNA"/>
</dbReference>
<organism evidence="2 3">
    <name type="scientific">Ruminococcus flavefaciens</name>
    <dbReference type="NCBI Taxonomy" id="1265"/>
    <lineage>
        <taxon>Bacteria</taxon>
        <taxon>Bacillati</taxon>
        <taxon>Bacillota</taxon>
        <taxon>Clostridia</taxon>
        <taxon>Eubacteriales</taxon>
        <taxon>Oscillospiraceae</taxon>
        <taxon>Ruminococcus</taxon>
    </lineage>
</organism>
<evidence type="ECO:0000313" key="3">
    <source>
        <dbReference type="Proteomes" id="UP000184394"/>
    </source>
</evidence>
<reference evidence="2 3" key="1">
    <citation type="submission" date="2016-11" db="EMBL/GenBank/DDBJ databases">
        <authorList>
            <person name="Jaros S."/>
            <person name="Januszkiewicz K."/>
            <person name="Wedrychowicz H."/>
        </authorList>
    </citation>
    <scope>NUCLEOTIDE SEQUENCE [LARGE SCALE GENOMIC DNA]</scope>
    <source>
        <strain evidence="2 3">Y1</strain>
    </source>
</reference>
<keyword evidence="1" id="KW-1133">Transmembrane helix</keyword>
<keyword evidence="1" id="KW-0812">Transmembrane</keyword>
<name>A0A1M7GD98_RUMFL</name>
<evidence type="ECO:0000256" key="1">
    <source>
        <dbReference type="SAM" id="Phobius"/>
    </source>
</evidence>
<feature type="transmembrane region" description="Helical" evidence="1">
    <location>
        <begin position="53"/>
        <end position="74"/>
    </location>
</feature>
<dbReference type="Proteomes" id="UP000184394">
    <property type="component" value="Unassembled WGS sequence"/>
</dbReference>
<sequence>MAAMCIKTKMTYRADFIISSIGVLVTSVLEVLTIFILLQSIDTFKGWSYYEMVFMYSFSLLALMPAAVFFDNFWNLKTFIKEGTFIKYYFRPLDIMFSFTSEVVEVKGLTQGLFGTGLLIWSMIKMDHAFSLFNIISMIVMFIFSSGIMISFLIISSSTSFWIVNSDSVMTLATKFKDYAKYPMTIYSKSLKLIFTYIIPVGFISFYPSDFFLHPDSFDKSILLLPLISAIFFFISYKVFMIGAAHYSGTGS</sequence>
<feature type="transmembrane region" description="Helical" evidence="1">
    <location>
        <begin position="221"/>
        <end position="240"/>
    </location>
</feature>
<dbReference type="PANTHER" id="PTHR36833">
    <property type="entry name" value="SLR0610 PROTEIN-RELATED"/>
    <property type="match status" value="1"/>
</dbReference>